<dbReference type="Proteomes" id="UP000198923">
    <property type="component" value="Unassembled WGS sequence"/>
</dbReference>
<gene>
    <name evidence="3" type="ORF">SAMN05421505_104254</name>
</gene>
<dbReference type="OrthoDB" id="3474211at2"/>
<accession>A0A1G7UGP2</accession>
<keyword evidence="2" id="KW-1133">Transmembrane helix</keyword>
<evidence type="ECO:0000313" key="4">
    <source>
        <dbReference type="Proteomes" id="UP000198923"/>
    </source>
</evidence>
<sequence length="356" mass="37290">MSYTEQDLRKVLAERSTGGDGGPARLDAIARKGRALRRRRRWAAGLTVVAVAATGASLLSPLLRDTATVEVAAPVTAQPPREEGKRLAGARYETAGELRRVTLTPLSAKTSFRVSCIAGLRVFIRQENAVQSDLCGSLTNGGPQLHMMGSLTTRPGVPITVDVVALPAKAVDGDPQDGAAEMERLLKAVRPTPSLWEVAVHDGGISTRSCSPDICDSGTLPAGGGEDNLAGLPPSNGTVPKSSSMVGKAVKVVDADGMASRTVIRCPGTDLHAYLWEKDRLVMSAPCGATPAIWDDPRPASHTLRAMVVPKALVRDGDAPEPADLQQRVKPETGPRWTVAVQPVPAGPVAPPPVGD</sequence>
<dbReference type="AlphaFoldDB" id="A0A1G7UGP2"/>
<protein>
    <submittedName>
        <fullName evidence="3">Uncharacterized protein</fullName>
    </submittedName>
</protein>
<keyword evidence="4" id="KW-1185">Reference proteome</keyword>
<dbReference type="STRING" id="504805.SAMN05421505_104254"/>
<keyword evidence="2" id="KW-0472">Membrane</keyword>
<reference evidence="3 4" key="1">
    <citation type="submission" date="2016-10" db="EMBL/GenBank/DDBJ databases">
        <authorList>
            <person name="de Groot N.N."/>
        </authorList>
    </citation>
    <scope>NUCLEOTIDE SEQUENCE [LARGE SCALE GENOMIC DNA]</scope>
    <source>
        <strain evidence="3 4">CPCC 201354</strain>
    </source>
</reference>
<dbReference type="RefSeq" id="WP_093169155.1">
    <property type="nucleotide sequence ID" value="NZ_FNCN01000004.1"/>
</dbReference>
<organism evidence="3 4">
    <name type="scientific">Sinosporangium album</name>
    <dbReference type="NCBI Taxonomy" id="504805"/>
    <lineage>
        <taxon>Bacteria</taxon>
        <taxon>Bacillati</taxon>
        <taxon>Actinomycetota</taxon>
        <taxon>Actinomycetes</taxon>
        <taxon>Streptosporangiales</taxon>
        <taxon>Streptosporangiaceae</taxon>
        <taxon>Sinosporangium</taxon>
    </lineage>
</organism>
<keyword evidence="2" id="KW-0812">Transmembrane</keyword>
<evidence type="ECO:0000256" key="2">
    <source>
        <dbReference type="SAM" id="Phobius"/>
    </source>
</evidence>
<evidence type="ECO:0000313" key="3">
    <source>
        <dbReference type="EMBL" id="SDG46736.1"/>
    </source>
</evidence>
<feature type="transmembrane region" description="Helical" evidence="2">
    <location>
        <begin position="42"/>
        <end position="63"/>
    </location>
</feature>
<dbReference type="EMBL" id="FNCN01000004">
    <property type="protein sequence ID" value="SDG46736.1"/>
    <property type="molecule type" value="Genomic_DNA"/>
</dbReference>
<evidence type="ECO:0000256" key="1">
    <source>
        <dbReference type="SAM" id="MobiDB-lite"/>
    </source>
</evidence>
<feature type="region of interest" description="Disordered" evidence="1">
    <location>
        <begin position="316"/>
        <end position="336"/>
    </location>
</feature>
<name>A0A1G7UGP2_9ACTN</name>
<proteinExistence type="predicted"/>